<sequence>MNALTDDSNQDKKWLRVVIKYLMLLQPLVWMTMQESDQPVTVGHMTIHLHREQNTLNLVANVHKMEVLPKVFDHGLDAGAKFIKPGFDISVEDLQSGVPFAAINIKRHQFKVCGKLLRSGRALGGHMRLHYVRKYNLADCPNSAMMEEQMQKHWTHPSFYLRIPGSHGIEI</sequence>
<evidence type="ECO:0000313" key="1">
    <source>
        <dbReference type="EMBL" id="KAG2616658.1"/>
    </source>
</evidence>
<gene>
    <name evidence="1" type="ORF">PVAP13_3NG249280</name>
</gene>
<dbReference type="Proteomes" id="UP000823388">
    <property type="component" value="Chromosome 3N"/>
</dbReference>
<evidence type="ECO:0008006" key="3">
    <source>
        <dbReference type="Google" id="ProtNLM"/>
    </source>
</evidence>
<reference evidence="1" key="1">
    <citation type="submission" date="2020-05" db="EMBL/GenBank/DDBJ databases">
        <title>WGS assembly of Panicum virgatum.</title>
        <authorList>
            <person name="Lovell J.T."/>
            <person name="Jenkins J."/>
            <person name="Shu S."/>
            <person name="Juenger T.E."/>
            <person name="Schmutz J."/>
        </authorList>
    </citation>
    <scope>NUCLEOTIDE SEQUENCE</scope>
    <source>
        <strain evidence="1">AP13</strain>
    </source>
</reference>
<evidence type="ECO:0000313" key="2">
    <source>
        <dbReference type="Proteomes" id="UP000823388"/>
    </source>
</evidence>
<dbReference type="EMBL" id="CM029042">
    <property type="protein sequence ID" value="KAG2616658.1"/>
    <property type="molecule type" value="Genomic_DNA"/>
</dbReference>
<dbReference type="AlphaFoldDB" id="A0A8T0U3T0"/>
<protein>
    <recommendedName>
        <fullName evidence="3">C2H2-type domain-containing protein</fullName>
    </recommendedName>
</protein>
<proteinExistence type="predicted"/>
<comment type="caution">
    <text evidence="1">The sequence shown here is derived from an EMBL/GenBank/DDBJ whole genome shotgun (WGS) entry which is preliminary data.</text>
</comment>
<name>A0A8T0U3T0_PANVG</name>
<keyword evidence="2" id="KW-1185">Reference proteome</keyword>
<organism evidence="1 2">
    <name type="scientific">Panicum virgatum</name>
    <name type="common">Blackwell switchgrass</name>
    <dbReference type="NCBI Taxonomy" id="38727"/>
    <lineage>
        <taxon>Eukaryota</taxon>
        <taxon>Viridiplantae</taxon>
        <taxon>Streptophyta</taxon>
        <taxon>Embryophyta</taxon>
        <taxon>Tracheophyta</taxon>
        <taxon>Spermatophyta</taxon>
        <taxon>Magnoliopsida</taxon>
        <taxon>Liliopsida</taxon>
        <taxon>Poales</taxon>
        <taxon>Poaceae</taxon>
        <taxon>PACMAD clade</taxon>
        <taxon>Panicoideae</taxon>
        <taxon>Panicodae</taxon>
        <taxon>Paniceae</taxon>
        <taxon>Panicinae</taxon>
        <taxon>Panicum</taxon>
        <taxon>Panicum sect. Hiantes</taxon>
    </lineage>
</organism>
<accession>A0A8T0U3T0</accession>